<accession>G7KZF4</accession>
<dbReference type="AlphaFoldDB" id="G7KZF4"/>
<dbReference type="Gene3D" id="1.25.40.10">
    <property type="entry name" value="Tetratricopeptide repeat domain"/>
    <property type="match status" value="1"/>
</dbReference>
<proteinExistence type="predicted"/>
<sequence>MIKRLSTLVLIVAWSDIQRISTTRNQDQMIILIASTKVMMLHATDNSPIQLTNHLQEGDKLLFDLDVPPTMLFVEVIIFPPKTEPIRIYLANGGKSEGPKGRSLETHFSWKATFHEQRYDSHTLNVKINCLCNLGFDYTMSVVSMFNKFGIEIDIVTVNTLLNEFVMNDKLKQGLKFVDQVEGISFHLNNISFGIIIHCICMLENVIT</sequence>
<evidence type="ECO:0000256" key="1">
    <source>
        <dbReference type="SAM" id="SignalP"/>
    </source>
</evidence>
<organism evidence="2 4">
    <name type="scientific">Medicago truncatula</name>
    <name type="common">Barrel medic</name>
    <name type="synonym">Medicago tribuloides</name>
    <dbReference type="NCBI Taxonomy" id="3880"/>
    <lineage>
        <taxon>Eukaryota</taxon>
        <taxon>Viridiplantae</taxon>
        <taxon>Streptophyta</taxon>
        <taxon>Embryophyta</taxon>
        <taxon>Tracheophyta</taxon>
        <taxon>Spermatophyta</taxon>
        <taxon>Magnoliopsida</taxon>
        <taxon>eudicotyledons</taxon>
        <taxon>Gunneridae</taxon>
        <taxon>Pentapetalae</taxon>
        <taxon>rosids</taxon>
        <taxon>fabids</taxon>
        <taxon>Fabales</taxon>
        <taxon>Fabaceae</taxon>
        <taxon>Papilionoideae</taxon>
        <taxon>50 kb inversion clade</taxon>
        <taxon>NPAAA clade</taxon>
        <taxon>Hologalegina</taxon>
        <taxon>IRL clade</taxon>
        <taxon>Trifolieae</taxon>
        <taxon>Medicago</taxon>
    </lineage>
</organism>
<protein>
    <recommendedName>
        <fullName evidence="5">Transmembrane protein</fullName>
    </recommendedName>
</protein>
<keyword evidence="4" id="KW-1185">Reference proteome</keyword>
<evidence type="ECO:0000313" key="4">
    <source>
        <dbReference type="Proteomes" id="UP000002051"/>
    </source>
</evidence>
<name>G7KZF4_MEDTR</name>
<dbReference type="Proteomes" id="UP000002051">
    <property type="component" value="Unassembled WGS sequence"/>
</dbReference>
<evidence type="ECO:0008006" key="5">
    <source>
        <dbReference type="Google" id="ProtNLM"/>
    </source>
</evidence>
<evidence type="ECO:0000313" key="2">
    <source>
        <dbReference type="EMBL" id="AES80831.1"/>
    </source>
</evidence>
<evidence type="ECO:0000313" key="3">
    <source>
        <dbReference type="EnsemblPlants" id="AES80831"/>
    </source>
</evidence>
<dbReference type="HOGENOM" id="CLU_1322664_0_0_1"/>
<dbReference type="EnsemblPlants" id="AES80831">
    <property type="protein sequence ID" value="AES80831"/>
    <property type="gene ID" value="MTR_7g085430"/>
</dbReference>
<reference evidence="2 4" key="1">
    <citation type="journal article" date="2011" name="Nature">
        <title>The Medicago genome provides insight into the evolution of rhizobial symbioses.</title>
        <authorList>
            <person name="Young N.D."/>
            <person name="Debelle F."/>
            <person name="Oldroyd G.E."/>
            <person name="Geurts R."/>
            <person name="Cannon S.B."/>
            <person name="Udvardi M.K."/>
            <person name="Benedito V.A."/>
            <person name="Mayer K.F."/>
            <person name="Gouzy J."/>
            <person name="Schoof H."/>
            <person name="Van de Peer Y."/>
            <person name="Proost S."/>
            <person name="Cook D.R."/>
            <person name="Meyers B.C."/>
            <person name="Spannagl M."/>
            <person name="Cheung F."/>
            <person name="De Mita S."/>
            <person name="Krishnakumar V."/>
            <person name="Gundlach H."/>
            <person name="Zhou S."/>
            <person name="Mudge J."/>
            <person name="Bharti A.K."/>
            <person name="Murray J.D."/>
            <person name="Naoumkina M.A."/>
            <person name="Rosen B."/>
            <person name="Silverstein K.A."/>
            <person name="Tang H."/>
            <person name="Rombauts S."/>
            <person name="Zhao P.X."/>
            <person name="Zhou P."/>
            <person name="Barbe V."/>
            <person name="Bardou P."/>
            <person name="Bechner M."/>
            <person name="Bellec A."/>
            <person name="Berger A."/>
            <person name="Berges H."/>
            <person name="Bidwell S."/>
            <person name="Bisseling T."/>
            <person name="Choisne N."/>
            <person name="Couloux A."/>
            <person name="Denny R."/>
            <person name="Deshpande S."/>
            <person name="Dai X."/>
            <person name="Doyle J.J."/>
            <person name="Dudez A.M."/>
            <person name="Farmer A.D."/>
            <person name="Fouteau S."/>
            <person name="Franken C."/>
            <person name="Gibelin C."/>
            <person name="Gish J."/>
            <person name="Goldstein S."/>
            <person name="Gonzalez A.J."/>
            <person name="Green P.J."/>
            <person name="Hallab A."/>
            <person name="Hartog M."/>
            <person name="Hua A."/>
            <person name="Humphray S.J."/>
            <person name="Jeong D.H."/>
            <person name="Jing Y."/>
            <person name="Jocker A."/>
            <person name="Kenton S.M."/>
            <person name="Kim D.J."/>
            <person name="Klee K."/>
            <person name="Lai H."/>
            <person name="Lang C."/>
            <person name="Lin S."/>
            <person name="Macmil S.L."/>
            <person name="Magdelenat G."/>
            <person name="Matthews L."/>
            <person name="McCorrison J."/>
            <person name="Monaghan E.L."/>
            <person name="Mun J.H."/>
            <person name="Najar F.Z."/>
            <person name="Nicholson C."/>
            <person name="Noirot C."/>
            <person name="O'Bleness M."/>
            <person name="Paule C.R."/>
            <person name="Poulain J."/>
            <person name="Prion F."/>
            <person name="Qin B."/>
            <person name="Qu C."/>
            <person name="Retzel E.F."/>
            <person name="Riddle C."/>
            <person name="Sallet E."/>
            <person name="Samain S."/>
            <person name="Samson N."/>
            <person name="Sanders I."/>
            <person name="Saurat O."/>
            <person name="Scarpelli C."/>
            <person name="Schiex T."/>
            <person name="Segurens B."/>
            <person name="Severin A.J."/>
            <person name="Sherrier D.J."/>
            <person name="Shi R."/>
            <person name="Sims S."/>
            <person name="Singer S.R."/>
            <person name="Sinharoy S."/>
            <person name="Sterck L."/>
            <person name="Viollet A."/>
            <person name="Wang B.B."/>
            <person name="Wang K."/>
            <person name="Wang M."/>
            <person name="Wang X."/>
            <person name="Warfsmann J."/>
            <person name="Weissenbach J."/>
            <person name="White D.D."/>
            <person name="White J.D."/>
            <person name="Wiley G.B."/>
            <person name="Wincker P."/>
            <person name="Xing Y."/>
            <person name="Yang L."/>
            <person name="Yao Z."/>
            <person name="Ying F."/>
            <person name="Zhai J."/>
            <person name="Zhou L."/>
            <person name="Zuber A."/>
            <person name="Denarie J."/>
            <person name="Dixon R.A."/>
            <person name="May G.D."/>
            <person name="Schwartz D.C."/>
            <person name="Rogers J."/>
            <person name="Quetier F."/>
            <person name="Town C.D."/>
            <person name="Roe B.A."/>
        </authorList>
    </citation>
    <scope>NUCLEOTIDE SEQUENCE [LARGE SCALE GENOMIC DNA]</scope>
    <source>
        <strain evidence="2">A17</strain>
        <strain evidence="3 4">cv. Jemalong A17</strain>
    </source>
</reference>
<keyword evidence="1" id="KW-0732">Signal</keyword>
<feature type="signal peptide" evidence="1">
    <location>
        <begin position="1"/>
        <end position="22"/>
    </location>
</feature>
<dbReference type="PaxDb" id="3880-AES80831"/>
<dbReference type="InterPro" id="IPR011990">
    <property type="entry name" value="TPR-like_helical_dom_sf"/>
</dbReference>
<reference evidence="3" key="3">
    <citation type="submission" date="2015-04" db="UniProtKB">
        <authorList>
            <consortium name="EnsemblPlants"/>
        </authorList>
    </citation>
    <scope>IDENTIFICATION</scope>
    <source>
        <strain evidence="3">cv. Jemalong A17</strain>
    </source>
</reference>
<reference evidence="2 4" key="2">
    <citation type="journal article" date="2014" name="BMC Genomics">
        <title>An improved genome release (version Mt4.0) for the model legume Medicago truncatula.</title>
        <authorList>
            <person name="Tang H."/>
            <person name="Krishnakumar V."/>
            <person name="Bidwell S."/>
            <person name="Rosen B."/>
            <person name="Chan A."/>
            <person name="Zhou S."/>
            <person name="Gentzbittel L."/>
            <person name="Childs K.L."/>
            <person name="Yandell M."/>
            <person name="Gundlach H."/>
            <person name="Mayer K.F."/>
            <person name="Schwartz D.C."/>
            <person name="Town C.D."/>
        </authorList>
    </citation>
    <scope>GENOME REANNOTATION</scope>
    <source>
        <strain evidence="3 4">cv. Jemalong A17</strain>
    </source>
</reference>
<dbReference type="EMBL" id="CM001223">
    <property type="protein sequence ID" value="AES80831.1"/>
    <property type="molecule type" value="Genomic_DNA"/>
</dbReference>
<gene>
    <name evidence="2" type="ordered locus">MTR_7g085430</name>
</gene>
<feature type="chain" id="PRO_5014573953" description="Transmembrane protein" evidence="1">
    <location>
        <begin position="23"/>
        <end position="208"/>
    </location>
</feature>